<dbReference type="AlphaFoldDB" id="A0A2T8HIF8"/>
<keyword evidence="3" id="KW-1185">Reference proteome</keyword>
<accession>A0A2T8HIF8</accession>
<dbReference type="Proteomes" id="UP000245627">
    <property type="component" value="Unassembled WGS sequence"/>
</dbReference>
<feature type="transmembrane region" description="Helical" evidence="1">
    <location>
        <begin position="257"/>
        <end position="277"/>
    </location>
</feature>
<protein>
    <submittedName>
        <fullName evidence="2">CDP-alcohol phosphatidyltransferase</fullName>
    </submittedName>
</protein>
<reference evidence="2 3" key="1">
    <citation type="submission" date="2018-04" db="EMBL/GenBank/DDBJ databases">
        <title>Sphingobacterium cortibacter sp. nov.</title>
        <authorList>
            <person name="Li Y."/>
        </authorList>
    </citation>
    <scope>NUCLEOTIDE SEQUENCE [LARGE SCALE GENOMIC DNA]</scope>
    <source>
        <strain evidence="2 3">2c-3</strain>
    </source>
</reference>
<keyword evidence="1" id="KW-1133">Transmembrane helix</keyword>
<dbReference type="RefSeq" id="WP_116775825.1">
    <property type="nucleotide sequence ID" value="NZ_QDKG01000003.1"/>
</dbReference>
<keyword evidence="1" id="KW-0472">Membrane</keyword>
<feature type="transmembrane region" description="Helical" evidence="1">
    <location>
        <begin position="146"/>
        <end position="169"/>
    </location>
</feature>
<dbReference type="EMBL" id="QDKG01000003">
    <property type="protein sequence ID" value="PVH25236.1"/>
    <property type="molecule type" value="Genomic_DNA"/>
</dbReference>
<feature type="transmembrane region" description="Helical" evidence="1">
    <location>
        <begin position="283"/>
        <end position="302"/>
    </location>
</feature>
<gene>
    <name evidence="2" type="ORF">DC487_09945</name>
</gene>
<keyword evidence="1" id="KW-0812">Transmembrane</keyword>
<comment type="caution">
    <text evidence="2">The sequence shown here is derived from an EMBL/GenBank/DDBJ whole genome shotgun (WGS) entry which is preliminary data.</text>
</comment>
<dbReference type="Gene3D" id="1.20.120.1760">
    <property type="match status" value="1"/>
</dbReference>
<dbReference type="GO" id="GO:0008654">
    <property type="term" value="P:phospholipid biosynthetic process"/>
    <property type="evidence" value="ECO:0007669"/>
    <property type="project" value="InterPro"/>
</dbReference>
<feature type="transmembrane region" description="Helical" evidence="1">
    <location>
        <begin position="82"/>
        <end position="98"/>
    </location>
</feature>
<dbReference type="InterPro" id="IPR000462">
    <property type="entry name" value="CDP-OH_P_trans"/>
</dbReference>
<name>A0A2T8HIF8_9SPHI</name>
<organism evidence="2 3">
    <name type="scientific">Sphingobacterium corticibacter</name>
    <dbReference type="NCBI Taxonomy" id="2171749"/>
    <lineage>
        <taxon>Bacteria</taxon>
        <taxon>Pseudomonadati</taxon>
        <taxon>Bacteroidota</taxon>
        <taxon>Sphingobacteriia</taxon>
        <taxon>Sphingobacteriales</taxon>
        <taxon>Sphingobacteriaceae</taxon>
        <taxon>Sphingobacterium</taxon>
    </lineage>
</organism>
<feature type="transmembrane region" description="Helical" evidence="1">
    <location>
        <begin position="57"/>
        <end position="76"/>
    </location>
</feature>
<dbReference type="GO" id="GO:0016780">
    <property type="term" value="F:phosphotransferase activity, for other substituted phosphate groups"/>
    <property type="evidence" value="ECO:0007669"/>
    <property type="project" value="InterPro"/>
</dbReference>
<sequence length="327" mass="38131">MEQKNPQHLVGNHNIDQPIESEFEQSLKSSDTEERIDIWFYRPIGLFIAKICARAGISPNAVTITSIFIGVAAGILFYYQDLWINIIGMLLLVFANSLDSADGQLARLTNQKSRFGRILDGFAGDFWFAAIHIALCLRLMDQGWSAWIWIPGVLAGVAHVFQSAMADYYRNVHLFFIKGENGSELDNVHDLQIDFEKLSWKKDTFSKFVLNGYMGYTRMQERLSPWLQKLLAVIKSKYKNGLPLNLIRDFRAQNKPLMKYTNIVQFNTRVIFLFLWIFIDQVWLYFVFDILVLTPILIYMVYRQERVSKYFFSAIERKSMYEHENAL</sequence>
<dbReference type="GO" id="GO:0016020">
    <property type="term" value="C:membrane"/>
    <property type="evidence" value="ECO:0007669"/>
    <property type="project" value="InterPro"/>
</dbReference>
<evidence type="ECO:0000313" key="2">
    <source>
        <dbReference type="EMBL" id="PVH25236.1"/>
    </source>
</evidence>
<dbReference type="InterPro" id="IPR043130">
    <property type="entry name" value="CDP-OH_PTrfase_TM_dom"/>
</dbReference>
<keyword evidence="2" id="KW-0808">Transferase</keyword>
<feature type="transmembrane region" description="Helical" evidence="1">
    <location>
        <begin position="118"/>
        <end position="140"/>
    </location>
</feature>
<evidence type="ECO:0000256" key="1">
    <source>
        <dbReference type="SAM" id="Phobius"/>
    </source>
</evidence>
<proteinExistence type="predicted"/>
<dbReference type="Pfam" id="PF01066">
    <property type="entry name" value="CDP-OH_P_transf"/>
    <property type="match status" value="1"/>
</dbReference>
<evidence type="ECO:0000313" key="3">
    <source>
        <dbReference type="Proteomes" id="UP000245627"/>
    </source>
</evidence>
<dbReference type="OrthoDB" id="9785831at2"/>